<feature type="compositionally biased region" description="Basic and acidic residues" evidence="1">
    <location>
        <begin position="1"/>
        <end position="14"/>
    </location>
</feature>
<sequence length="434" mass="48310">MEKEAAGEARESHGTARKRARTGGGKDFIARLSDDILGTIISLLPTKDGGRTPVLSCQWRHLWRSAPLNLQVSTRPPGVPTSSRVPPSAVSEIISKHPGPARRFYFLCRGAGEGGLHAQASSWLHSPALAHLQELDISDAKPLLLGSVLGSASTILVAKIAHCDFPIEIVPPMNFPNLNKLTLFNISISEEVFHRLLSGCHALESLYMADFRAPGRLRVISPTIRSIIFRHSSSTSKKVELVIEDAPRLLRLLLTDCNSDDRVTIRVIRAPNLEILGPFLVVVSKLLLFKGISSVSSTNSMRTVKVLLSGLLEINWMQFLTSSGGSPVWKSSVTFRRCRDNRVEPPYDPLHPIVCLETHLKKVVFKSFLGYGKQLEFARFCVLLDRIELEVYNEYSSETAAYQRMLLQVENRASRDARFEFRISPTKYGLIDIC</sequence>
<dbReference type="InterPro" id="IPR032675">
    <property type="entry name" value="LRR_dom_sf"/>
</dbReference>
<dbReference type="PANTHER" id="PTHR32141:SF145">
    <property type="entry name" value="F-BOX DOMAIN-CONTAINING PROTEIN"/>
    <property type="match status" value="1"/>
</dbReference>
<feature type="domain" description="F-box/LRR-repeat protein 15/At3g58940/PEG3-like LRR" evidence="3">
    <location>
        <begin position="122"/>
        <end position="307"/>
    </location>
</feature>
<dbReference type="InterPro" id="IPR055302">
    <property type="entry name" value="F-box_dom-containing"/>
</dbReference>
<organism evidence="4">
    <name type="scientific">Aegilops tauschii</name>
    <name type="common">Tausch's goatgrass</name>
    <name type="synonym">Aegilops squarrosa</name>
    <dbReference type="NCBI Taxonomy" id="37682"/>
    <lineage>
        <taxon>Eukaryota</taxon>
        <taxon>Viridiplantae</taxon>
        <taxon>Streptophyta</taxon>
        <taxon>Embryophyta</taxon>
        <taxon>Tracheophyta</taxon>
        <taxon>Spermatophyta</taxon>
        <taxon>Magnoliopsida</taxon>
        <taxon>Liliopsida</taxon>
        <taxon>Poales</taxon>
        <taxon>Poaceae</taxon>
        <taxon>BOP clade</taxon>
        <taxon>Pooideae</taxon>
        <taxon>Triticodae</taxon>
        <taxon>Triticeae</taxon>
        <taxon>Triticinae</taxon>
        <taxon>Aegilops</taxon>
    </lineage>
</organism>
<feature type="domain" description="FBD" evidence="2">
    <location>
        <begin position="349"/>
        <end position="380"/>
    </location>
</feature>
<evidence type="ECO:0000313" key="4">
    <source>
        <dbReference type="EnsemblPlants" id="EMT31838"/>
    </source>
</evidence>
<dbReference type="EnsemblPlants" id="EMT31838">
    <property type="protein sequence ID" value="EMT31838"/>
    <property type="gene ID" value="F775_01157"/>
</dbReference>
<accession>M8CCH4</accession>
<dbReference type="PANTHER" id="PTHR32141">
    <property type="match status" value="1"/>
</dbReference>
<dbReference type="Pfam" id="PF24758">
    <property type="entry name" value="LRR_At5g56370"/>
    <property type="match status" value="1"/>
</dbReference>
<dbReference type="InterPro" id="IPR055411">
    <property type="entry name" value="LRR_FXL15/At3g58940/PEG3-like"/>
</dbReference>
<dbReference type="ExpressionAtlas" id="M8CCH4">
    <property type="expression patterns" value="baseline"/>
</dbReference>
<dbReference type="SUPFAM" id="SSF52047">
    <property type="entry name" value="RNI-like"/>
    <property type="match status" value="1"/>
</dbReference>
<evidence type="ECO:0000259" key="2">
    <source>
        <dbReference type="Pfam" id="PF08387"/>
    </source>
</evidence>
<proteinExistence type="predicted"/>
<reference evidence="4" key="1">
    <citation type="submission" date="2015-06" db="UniProtKB">
        <authorList>
            <consortium name="EnsemblPlants"/>
        </authorList>
    </citation>
    <scope>IDENTIFICATION</scope>
</reference>
<feature type="region of interest" description="Disordered" evidence="1">
    <location>
        <begin position="1"/>
        <end position="22"/>
    </location>
</feature>
<dbReference type="InterPro" id="IPR006566">
    <property type="entry name" value="FBD"/>
</dbReference>
<dbReference type="Gene3D" id="3.80.10.10">
    <property type="entry name" value="Ribonuclease Inhibitor"/>
    <property type="match status" value="1"/>
</dbReference>
<dbReference type="SUPFAM" id="SSF81383">
    <property type="entry name" value="F-box domain"/>
    <property type="match status" value="1"/>
</dbReference>
<dbReference type="Pfam" id="PF08387">
    <property type="entry name" value="FBD"/>
    <property type="match status" value="1"/>
</dbReference>
<evidence type="ECO:0000259" key="3">
    <source>
        <dbReference type="Pfam" id="PF24758"/>
    </source>
</evidence>
<dbReference type="AlphaFoldDB" id="M8CCH4"/>
<name>M8CCH4_AEGTA</name>
<protein>
    <submittedName>
        <fullName evidence="4">Uncharacterized protein</fullName>
    </submittedName>
</protein>
<dbReference type="InterPro" id="IPR053781">
    <property type="entry name" value="F-box_AtFBL13-like"/>
</dbReference>
<dbReference type="InterPro" id="IPR036047">
    <property type="entry name" value="F-box-like_dom_sf"/>
</dbReference>
<dbReference type="CDD" id="cd22160">
    <property type="entry name" value="F-box_AtFBL13-like"/>
    <property type="match status" value="1"/>
</dbReference>
<evidence type="ECO:0000256" key="1">
    <source>
        <dbReference type="SAM" id="MobiDB-lite"/>
    </source>
</evidence>